<protein>
    <submittedName>
        <fullName evidence="2">Uncharacterized protein</fullName>
    </submittedName>
</protein>
<name>A0A7S9KSR5_EPIFF</name>
<reference evidence="2 3" key="1">
    <citation type="journal article" date="2018" name="PLoS Genet.">
        <title>Repeat elements organise 3D genome structure and mediate transcription in the filamentous fungus Epichloe festucae.</title>
        <authorList>
            <person name="Winter D.J."/>
            <person name="Ganley A.R.D."/>
            <person name="Young C.A."/>
            <person name="Liachko I."/>
            <person name="Schardl C.L."/>
            <person name="Dupont P.Y."/>
            <person name="Berry D."/>
            <person name="Ram A."/>
            <person name="Scott B."/>
            <person name="Cox M.P."/>
        </authorList>
    </citation>
    <scope>NUCLEOTIDE SEQUENCE [LARGE SCALE GENOMIC DNA]</scope>
    <source>
        <strain evidence="2 3">Fl1</strain>
    </source>
</reference>
<keyword evidence="3" id="KW-1185">Reference proteome</keyword>
<dbReference type="Proteomes" id="UP000594364">
    <property type="component" value="Chromosome 3"/>
</dbReference>
<gene>
    <name evidence="2" type="ORF">C2857_004595</name>
</gene>
<dbReference type="EMBL" id="CP031387">
    <property type="protein sequence ID" value="QPH00698.1"/>
    <property type="molecule type" value="Genomic_DNA"/>
</dbReference>
<evidence type="ECO:0000313" key="2">
    <source>
        <dbReference type="EMBL" id="QPH00698.1"/>
    </source>
</evidence>
<evidence type="ECO:0000256" key="1">
    <source>
        <dbReference type="SAM" id="MobiDB-lite"/>
    </source>
</evidence>
<proteinExistence type="predicted"/>
<accession>A0A7S9KSR5</accession>
<evidence type="ECO:0000313" key="3">
    <source>
        <dbReference type="Proteomes" id="UP000594364"/>
    </source>
</evidence>
<dbReference type="AlphaFoldDB" id="A0A7S9KSR5"/>
<organism evidence="2 3">
    <name type="scientific">Epichloe festucae (strain Fl1)</name>
    <dbReference type="NCBI Taxonomy" id="877507"/>
    <lineage>
        <taxon>Eukaryota</taxon>
        <taxon>Fungi</taxon>
        <taxon>Dikarya</taxon>
        <taxon>Ascomycota</taxon>
        <taxon>Pezizomycotina</taxon>
        <taxon>Sordariomycetes</taxon>
        <taxon>Hypocreomycetidae</taxon>
        <taxon>Hypocreales</taxon>
        <taxon>Clavicipitaceae</taxon>
        <taxon>Epichloe</taxon>
    </lineage>
</organism>
<sequence>MSWIHLNAGDIGEYVVDSPNRPQQPLYLSPTLISSSFPRIQSPVPKVGSQTPQIPPQIPPISRTTDGGIPPRANFAEIYADDERFVDEAAHDCLPVMNPLVLGLSDFAEAKEVVVGPARVVPRVRCWQTDYPARGDGVCLAA</sequence>
<feature type="region of interest" description="Disordered" evidence="1">
    <location>
        <begin position="44"/>
        <end position="70"/>
    </location>
</feature>